<keyword evidence="4" id="KW-0689">Ribosomal protein</keyword>
<dbReference type="Gene3D" id="6.10.280.120">
    <property type="entry name" value="Growth arrest and DNA-damage-inducible proteins-interacting protein 1"/>
    <property type="match status" value="1"/>
</dbReference>
<evidence type="ECO:0000256" key="10">
    <source>
        <dbReference type="ARBA" id="ARBA00030700"/>
    </source>
</evidence>
<evidence type="ECO:0000256" key="1">
    <source>
        <dbReference type="ARBA" id="ARBA00004123"/>
    </source>
</evidence>
<evidence type="ECO:0000256" key="14">
    <source>
        <dbReference type="SAM" id="MobiDB-lite"/>
    </source>
</evidence>
<gene>
    <name evidence="15" type="ORF">DPX16_12011</name>
</gene>
<evidence type="ECO:0000256" key="7">
    <source>
        <dbReference type="ARBA" id="ARBA00023242"/>
    </source>
</evidence>
<evidence type="ECO:0000256" key="12">
    <source>
        <dbReference type="ARBA" id="ARBA00035485"/>
    </source>
</evidence>
<evidence type="ECO:0000256" key="6">
    <source>
        <dbReference type="ARBA" id="ARBA00023128"/>
    </source>
</evidence>
<name>A0A3N0YYK0_ANAGA</name>
<dbReference type="AlphaFoldDB" id="A0A3N0YYK0"/>
<comment type="caution">
    <text evidence="15">The sequence shown here is derived from an EMBL/GenBank/DDBJ whole genome shotgun (WGS) entry which is preliminary data.</text>
</comment>
<evidence type="ECO:0000256" key="2">
    <source>
        <dbReference type="ARBA" id="ARBA00004173"/>
    </source>
</evidence>
<dbReference type="PANTHER" id="PTHR31761">
    <property type="entry name" value="GROWTH ARREST AND DNA DAMAGE-INDUCIBLE PROTEINS-INTERACTING PROTEIN 1 GADD45GIP1"/>
    <property type="match status" value="1"/>
</dbReference>
<comment type="function">
    <text evidence="13">Acts as a negative regulator of G1 to S cell cycle phase progression by inhibiting cyclin-dependent kinases. Inhibitory effects are additive with GADD45 proteins but also occur in the absence of GADD45 proteins. Acts as a repressor of the orphan nuclear receptor NR4A1 by inhibiting AB domain-mediated transcriptional activity. May be involved in the hormone-mediated regulation of NR4A1 transcriptional activity. May play a role in mitochondrial protein synthesis.</text>
</comment>
<keyword evidence="8" id="KW-0687">Ribonucleoprotein</keyword>
<feature type="compositionally biased region" description="Basic residues" evidence="14">
    <location>
        <begin position="214"/>
        <end position="224"/>
    </location>
</feature>
<evidence type="ECO:0000313" key="16">
    <source>
        <dbReference type="Proteomes" id="UP000281406"/>
    </source>
</evidence>
<dbReference type="OrthoDB" id="6247992at2759"/>
<evidence type="ECO:0000256" key="9">
    <source>
        <dbReference type="ARBA" id="ARBA00023306"/>
    </source>
</evidence>
<sequence>MTSAPRVHLTLEVTGLSSNMAASLLSRRTALFFGVSKLNSFIPAAVQQIANYNPRPLRLNIKDPYIPNKESERTPDWQKTEKYERRLFGRYGRASGTDPTKLWPSHARLEELMAEEREWHPPIEVMLENIAAREKEKAQRRMEREKTIAANMAKMPKMIADWKKQKKEVKQKQREEKIKRDKLLAEARERFGYALDPRSLKFKEMVAEIEKEEKKKRKLLKRRKKEEEQGLPTATAESSQ</sequence>
<reference evidence="15 16" key="1">
    <citation type="submission" date="2018-10" db="EMBL/GenBank/DDBJ databases">
        <title>Genome assembly for a Yunnan-Guizhou Plateau 3E fish, Anabarilius grahami (Regan), and its evolutionary and genetic applications.</title>
        <authorList>
            <person name="Jiang W."/>
        </authorList>
    </citation>
    <scope>NUCLEOTIDE SEQUENCE [LARGE SCALE GENOMIC DNA]</scope>
    <source>
        <strain evidence="15">AG-KIZ</strain>
        <tissue evidence="15">Muscle</tissue>
    </source>
</reference>
<keyword evidence="7" id="KW-0539">Nucleus</keyword>
<feature type="region of interest" description="Disordered" evidence="14">
    <location>
        <begin position="213"/>
        <end position="240"/>
    </location>
</feature>
<dbReference type="GO" id="GO:0005634">
    <property type="term" value="C:nucleus"/>
    <property type="evidence" value="ECO:0007669"/>
    <property type="project" value="UniProtKB-SubCell"/>
</dbReference>
<evidence type="ECO:0000313" key="15">
    <source>
        <dbReference type="EMBL" id="ROL51102.1"/>
    </source>
</evidence>
<evidence type="ECO:0000256" key="8">
    <source>
        <dbReference type="ARBA" id="ARBA00023274"/>
    </source>
</evidence>
<dbReference type="GO" id="GO:0005739">
    <property type="term" value="C:mitochondrion"/>
    <property type="evidence" value="ECO:0007669"/>
    <property type="project" value="UniProtKB-SubCell"/>
</dbReference>
<evidence type="ECO:0000256" key="11">
    <source>
        <dbReference type="ARBA" id="ARBA00035184"/>
    </source>
</evidence>
<comment type="similarity">
    <text evidence="3">Belongs to the mitochondrion-specific ribosomal protein mL64 family.</text>
</comment>
<dbReference type="Proteomes" id="UP000281406">
    <property type="component" value="Unassembled WGS sequence"/>
</dbReference>
<proteinExistence type="inferred from homology"/>
<dbReference type="EMBL" id="RJVU01019149">
    <property type="protein sequence ID" value="ROL51102.1"/>
    <property type="molecule type" value="Genomic_DNA"/>
</dbReference>
<evidence type="ECO:0000256" key="13">
    <source>
        <dbReference type="ARBA" id="ARBA00060144"/>
    </source>
</evidence>
<dbReference type="InterPro" id="IPR018472">
    <property type="entry name" value="Ribosomal_mL64"/>
</dbReference>
<dbReference type="Pfam" id="PF10147">
    <property type="entry name" value="CR6_interact"/>
    <property type="match status" value="1"/>
</dbReference>
<protein>
    <recommendedName>
        <fullName evidence="11">Large ribosomal subunit protein mL64</fullName>
    </recommendedName>
    <alternativeName>
        <fullName evidence="10">39S ribosomal protein L59, mitochondrial</fullName>
    </alternativeName>
    <alternativeName>
        <fullName evidence="12">Growth arrest and DNA damage-inducible proteins-interacting protein 1</fullName>
    </alternativeName>
</protein>
<comment type="subcellular location">
    <subcellularLocation>
        <location evidence="2">Mitochondrion</location>
    </subcellularLocation>
    <subcellularLocation>
        <location evidence="1">Nucleus</location>
    </subcellularLocation>
</comment>
<dbReference type="PANTHER" id="PTHR31761:SF1">
    <property type="entry name" value="LARGE RIBOSOMAL SUBUNIT PROTEIN ML64"/>
    <property type="match status" value="1"/>
</dbReference>
<evidence type="ECO:0000256" key="5">
    <source>
        <dbReference type="ARBA" id="ARBA00023054"/>
    </source>
</evidence>
<dbReference type="InterPro" id="IPR043035">
    <property type="entry name" value="Ribosomal_mL64_sf"/>
</dbReference>
<evidence type="ECO:0000256" key="4">
    <source>
        <dbReference type="ARBA" id="ARBA00022980"/>
    </source>
</evidence>
<keyword evidence="6" id="KW-0496">Mitochondrion</keyword>
<keyword evidence="16" id="KW-1185">Reference proteome</keyword>
<evidence type="ECO:0000256" key="3">
    <source>
        <dbReference type="ARBA" id="ARBA00005421"/>
    </source>
</evidence>
<keyword evidence="9" id="KW-0131">Cell cycle</keyword>
<keyword evidence="5" id="KW-0175">Coiled coil</keyword>
<organism evidence="15 16">
    <name type="scientific">Anabarilius grahami</name>
    <name type="common">Kanglang fish</name>
    <name type="synonym">Barilius grahami</name>
    <dbReference type="NCBI Taxonomy" id="495550"/>
    <lineage>
        <taxon>Eukaryota</taxon>
        <taxon>Metazoa</taxon>
        <taxon>Chordata</taxon>
        <taxon>Craniata</taxon>
        <taxon>Vertebrata</taxon>
        <taxon>Euteleostomi</taxon>
        <taxon>Actinopterygii</taxon>
        <taxon>Neopterygii</taxon>
        <taxon>Teleostei</taxon>
        <taxon>Ostariophysi</taxon>
        <taxon>Cypriniformes</taxon>
        <taxon>Xenocyprididae</taxon>
        <taxon>Xenocypridinae</taxon>
        <taxon>Xenocypridinae incertae sedis</taxon>
        <taxon>Anabarilius</taxon>
    </lineage>
</organism>
<dbReference type="GO" id="GO:1990904">
    <property type="term" value="C:ribonucleoprotein complex"/>
    <property type="evidence" value="ECO:0007669"/>
    <property type="project" value="UniProtKB-KW"/>
</dbReference>
<accession>A0A3N0YYK0</accession>
<dbReference type="GO" id="GO:0005840">
    <property type="term" value="C:ribosome"/>
    <property type="evidence" value="ECO:0007669"/>
    <property type="project" value="UniProtKB-KW"/>
</dbReference>